<dbReference type="InterPro" id="IPR035425">
    <property type="entry name" value="CENP-T/H4_C"/>
</dbReference>
<dbReference type="STRING" id="86049.A0A1C1C793"/>
<dbReference type="GO" id="GO:0000712">
    <property type="term" value="P:resolution of meiotic recombination intermediates"/>
    <property type="evidence" value="ECO:0007669"/>
    <property type="project" value="TreeGrafter"/>
</dbReference>
<dbReference type="GO" id="GO:0031297">
    <property type="term" value="P:replication fork processing"/>
    <property type="evidence" value="ECO:0007669"/>
    <property type="project" value="TreeGrafter"/>
</dbReference>
<feature type="compositionally biased region" description="Acidic residues" evidence="5">
    <location>
        <begin position="341"/>
        <end position="356"/>
    </location>
</feature>
<sequence length="495" mass="55339">MSSRKRPLTEPQPSQTPSRYAPSTPHAIRALQQQSGARTRSVRNRRAYSATVRPESARGILRQLAKLTAPTTNKIVPTPGTVKGKENQPPNGGDEERLGKRPRLTLDIDESLESVDAPDVGSEEDSDLPLAPTPSVLLDEDDERSDIDKDNPTFTLKSINYAGDTQSSRTERHSVRRSFPASDPVIYHGEEESTFLSERGRRAPTQEPTEALSHYDFGTINIEEASYREQSKSPEKTQVGLADFNTSYSPVEDGGNETEALRHLQAIHSSPSLGPPDDSNVEIPTFDDTNFQLPEPDLAATSKQMRASPAAQVAEASFLQHDPHELEAGWESDDEHHEEHELDLEPELDEEPDAEASVEAQPLPAQRHTPASTTRRSKMKITRHGEMVPSLPSSLIKRVAIAAQERLGNRRPKLGKDHMKALEQATEWFFEQIGEDLEAYSNHARRKKRVDQSDVLLLMRRQRILQRKGELLKAAEEFLPEEVVEELDLETTSET</sequence>
<dbReference type="GO" id="GO:0005694">
    <property type="term" value="C:chromosome"/>
    <property type="evidence" value="ECO:0007669"/>
    <property type="project" value="UniProtKB-SubCell"/>
</dbReference>
<keyword evidence="8" id="KW-1185">Reference proteome</keyword>
<dbReference type="Gene3D" id="1.10.20.10">
    <property type="entry name" value="Histone, subunit A"/>
    <property type="match status" value="1"/>
</dbReference>
<dbReference type="GO" id="GO:0003682">
    <property type="term" value="F:chromatin binding"/>
    <property type="evidence" value="ECO:0007669"/>
    <property type="project" value="TreeGrafter"/>
</dbReference>
<dbReference type="VEuPathDB" id="FungiDB:G647_07043"/>
<reference evidence="8" key="1">
    <citation type="submission" date="2015-07" db="EMBL/GenBank/DDBJ databases">
        <authorList>
            <person name="Teixeira M.M."/>
            <person name="Souza R.C."/>
            <person name="Almeida L.G."/>
            <person name="Vicente V.A."/>
            <person name="de Hoog S."/>
            <person name="Bocca A.L."/>
            <person name="de Almeida S.R."/>
            <person name="Vasconcelos A.T."/>
            <person name="Felipe M.S."/>
        </authorList>
    </citation>
    <scope>NUCLEOTIDE SEQUENCE [LARGE SCALE GENOMIC DNA]</scope>
    <source>
        <strain evidence="8">KSF</strain>
    </source>
</reference>
<dbReference type="SUPFAM" id="SSF47113">
    <property type="entry name" value="Histone-fold"/>
    <property type="match status" value="1"/>
</dbReference>
<dbReference type="GO" id="GO:0071821">
    <property type="term" value="C:FANCM-MHF complex"/>
    <property type="evidence" value="ECO:0007669"/>
    <property type="project" value="TreeGrafter"/>
</dbReference>
<name>A0A1C1C793_9EURO</name>
<feature type="compositionally biased region" description="Polar residues" evidence="5">
    <location>
        <begin position="152"/>
        <end position="168"/>
    </location>
</feature>
<organism evidence="7 8">
    <name type="scientific">Cladophialophora carrionii</name>
    <dbReference type="NCBI Taxonomy" id="86049"/>
    <lineage>
        <taxon>Eukaryota</taxon>
        <taxon>Fungi</taxon>
        <taxon>Dikarya</taxon>
        <taxon>Ascomycota</taxon>
        <taxon>Pezizomycotina</taxon>
        <taxon>Eurotiomycetes</taxon>
        <taxon>Chaetothyriomycetidae</taxon>
        <taxon>Chaetothyriales</taxon>
        <taxon>Herpotrichiellaceae</taxon>
        <taxon>Cladophialophora</taxon>
    </lineage>
</organism>
<keyword evidence="4" id="KW-0539">Nucleus</keyword>
<dbReference type="OrthoDB" id="10071681at2759"/>
<dbReference type="CDD" id="cd22920">
    <property type="entry name" value="HFD_CENP-T"/>
    <property type="match status" value="1"/>
</dbReference>
<accession>A0A1C1C793</accession>
<dbReference type="InterPro" id="IPR009072">
    <property type="entry name" value="Histone-fold"/>
</dbReference>
<dbReference type="EMBL" id="LGRB01000020">
    <property type="protein sequence ID" value="OCT44347.1"/>
    <property type="molecule type" value="Genomic_DNA"/>
</dbReference>
<dbReference type="AlphaFoldDB" id="A0A1C1C793"/>
<dbReference type="Proteomes" id="UP000094526">
    <property type="component" value="Unassembled WGS sequence"/>
</dbReference>
<dbReference type="PANTHER" id="PTHR22980">
    <property type="entry name" value="CORTISTATIN"/>
    <property type="match status" value="1"/>
</dbReference>
<dbReference type="VEuPathDB" id="FungiDB:CLCR_05825"/>
<gene>
    <name evidence="7" type="ORF">CLCR_05825</name>
</gene>
<keyword evidence="3" id="KW-0158">Chromosome</keyword>
<evidence type="ECO:0000313" key="8">
    <source>
        <dbReference type="Proteomes" id="UP000094526"/>
    </source>
</evidence>
<protein>
    <recommendedName>
        <fullName evidence="6">CENP-T/Histone H4 histone fold domain-containing protein</fullName>
    </recommendedName>
</protein>
<evidence type="ECO:0000256" key="2">
    <source>
        <dbReference type="ARBA" id="ARBA00004286"/>
    </source>
</evidence>
<evidence type="ECO:0000256" key="3">
    <source>
        <dbReference type="ARBA" id="ARBA00022454"/>
    </source>
</evidence>
<evidence type="ECO:0000256" key="1">
    <source>
        <dbReference type="ARBA" id="ARBA00004123"/>
    </source>
</evidence>
<evidence type="ECO:0000256" key="4">
    <source>
        <dbReference type="ARBA" id="ARBA00023242"/>
    </source>
</evidence>
<dbReference type="Pfam" id="PF15511">
    <property type="entry name" value="CENP-T_C"/>
    <property type="match status" value="1"/>
</dbReference>
<evidence type="ECO:0000313" key="7">
    <source>
        <dbReference type="EMBL" id="OCT44347.1"/>
    </source>
</evidence>
<feature type="region of interest" description="Disordered" evidence="5">
    <location>
        <begin position="330"/>
        <end position="380"/>
    </location>
</feature>
<comment type="subcellular location">
    <subcellularLocation>
        <location evidence="2">Chromosome</location>
    </subcellularLocation>
    <subcellularLocation>
        <location evidence="1">Nucleus</location>
    </subcellularLocation>
</comment>
<feature type="domain" description="CENP-T/Histone H4 histone fold" evidence="6">
    <location>
        <begin position="384"/>
        <end position="489"/>
    </location>
</feature>
<dbReference type="GO" id="GO:0046982">
    <property type="term" value="F:protein heterodimerization activity"/>
    <property type="evidence" value="ECO:0007669"/>
    <property type="project" value="InterPro"/>
</dbReference>
<comment type="caution">
    <text evidence="7">The sequence shown here is derived from an EMBL/GenBank/DDBJ whole genome shotgun (WGS) entry which is preliminary data.</text>
</comment>
<dbReference type="eggNOG" id="ENOG502S8G5">
    <property type="taxonomic scope" value="Eukaryota"/>
</dbReference>
<evidence type="ECO:0000256" key="5">
    <source>
        <dbReference type="SAM" id="MobiDB-lite"/>
    </source>
</evidence>
<evidence type="ECO:0000259" key="6">
    <source>
        <dbReference type="Pfam" id="PF15511"/>
    </source>
</evidence>
<feature type="region of interest" description="Disordered" evidence="5">
    <location>
        <begin position="1"/>
        <end position="215"/>
    </location>
</feature>
<proteinExistence type="predicted"/>
<dbReference type="PANTHER" id="PTHR22980:SF5">
    <property type="entry name" value="CENP-T_HISTONE H4 HISTONE FOLD DOMAIN-CONTAINING PROTEIN"/>
    <property type="match status" value="1"/>
</dbReference>
<feature type="region of interest" description="Disordered" evidence="5">
    <location>
        <begin position="227"/>
        <end position="294"/>
    </location>
</feature>